<dbReference type="EMBL" id="KN848078">
    <property type="protein sequence ID" value="KIX96233.1"/>
    <property type="molecule type" value="Genomic_DNA"/>
</dbReference>
<evidence type="ECO:0000256" key="2">
    <source>
        <dbReference type="SAM" id="MobiDB-lite"/>
    </source>
</evidence>
<feature type="region of interest" description="Disordered" evidence="2">
    <location>
        <begin position="990"/>
        <end position="1021"/>
    </location>
</feature>
<feature type="compositionally biased region" description="Basic and acidic residues" evidence="2">
    <location>
        <begin position="2111"/>
        <end position="2124"/>
    </location>
</feature>
<dbReference type="Pfam" id="PF24883">
    <property type="entry name" value="NPHP3_N"/>
    <property type="match status" value="1"/>
</dbReference>
<feature type="compositionally biased region" description="Basic and acidic residues" evidence="2">
    <location>
        <begin position="990"/>
        <end position="1012"/>
    </location>
</feature>
<dbReference type="GeneID" id="27713757"/>
<gene>
    <name evidence="6" type="ORF">Z520_08011</name>
</gene>
<dbReference type="InterPro" id="IPR010730">
    <property type="entry name" value="HET"/>
</dbReference>
<dbReference type="InterPro" id="IPR027417">
    <property type="entry name" value="P-loop_NTPase"/>
</dbReference>
<proteinExistence type="predicted"/>
<feature type="region of interest" description="Disordered" evidence="2">
    <location>
        <begin position="2078"/>
        <end position="2124"/>
    </location>
</feature>
<dbReference type="GO" id="GO:0003824">
    <property type="term" value="F:catalytic activity"/>
    <property type="evidence" value="ECO:0007669"/>
    <property type="project" value="InterPro"/>
</dbReference>
<accession>A0A0D2KHT5</accession>
<evidence type="ECO:0000259" key="5">
    <source>
        <dbReference type="Pfam" id="PF24883"/>
    </source>
</evidence>
<dbReference type="OrthoDB" id="194358at2759"/>
<dbReference type="RefSeq" id="XP_016630356.1">
    <property type="nucleotide sequence ID" value="XM_016778508.1"/>
</dbReference>
<dbReference type="InterPro" id="IPR035994">
    <property type="entry name" value="Nucleoside_phosphorylase_sf"/>
</dbReference>
<evidence type="ECO:0000256" key="1">
    <source>
        <dbReference type="ARBA" id="ARBA00022737"/>
    </source>
</evidence>
<dbReference type="InterPro" id="IPR053137">
    <property type="entry name" value="NLR-like"/>
</dbReference>
<evidence type="ECO:0000313" key="6">
    <source>
        <dbReference type="EMBL" id="KIX96233.1"/>
    </source>
</evidence>
<dbReference type="InterPro" id="IPR000845">
    <property type="entry name" value="Nucleoside_phosphorylase_d"/>
</dbReference>
<protein>
    <recommendedName>
        <fullName evidence="8">Heterokaryon incompatibility domain-containing protein</fullName>
    </recommendedName>
</protein>
<evidence type="ECO:0000259" key="3">
    <source>
        <dbReference type="Pfam" id="PF01048"/>
    </source>
</evidence>
<dbReference type="Pfam" id="PF01048">
    <property type="entry name" value="PNP_UDP_1"/>
    <property type="match status" value="1"/>
</dbReference>
<feature type="domain" description="Nucleoside phosphorylase" evidence="3">
    <location>
        <begin position="1774"/>
        <end position="2060"/>
    </location>
</feature>
<feature type="compositionally biased region" description="Basic and acidic residues" evidence="2">
    <location>
        <begin position="848"/>
        <end position="863"/>
    </location>
</feature>
<dbReference type="PANTHER" id="PTHR46082:SF11">
    <property type="entry name" value="AAA+ ATPASE DOMAIN-CONTAINING PROTEIN-RELATED"/>
    <property type="match status" value="1"/>
</dbReference>
<organism evidence="6 7">
    <name type="scientific">Fonsecaea multimorphosa CBS 102226</name>
    <dbReference type="NCBI Taxonomy" id="1442371"/>
    <lineage>
        <taxon>Eukaryota</taxon>
        <taxon>Fungi</taxon>
        <taxon>Dikarya</taxon>
        <taxon>Ascomycota</taxon>
        <taxon>Pezizomycotina</taxon>
        <taxon>Eurotiomycetes</taxon>
        <taxon>Chaetothyriomycetidae</taxon>
        <taxon>Chaetothyriales</taxon>
        <taxon>Herpotrichiellaceae</taxon>
        <taxon>Fonsecaea</taxon>
    </lineage>
</organism>
<reference evidence="6 7" key="1">
    <citation type="submission" date="2015-01" db="EMBL/GenBank/DDBJ databases">
        <title>The Genome Sequence of Fonsecaea multimorphosa CBS 102226.</title>
        <authorList>
            <consortium name="The Broad Institute Genomics Platform"/>
            <person name="Cuomo C."/>
            <person name="de Hoog S."/>
            <person name="Gorbushina A."/>
            <person name="Stielow B."/>
            <person name="Teixiera M."/>
            <person name="Abouelleil A."/>
            <person name="Chapman S.B."/>
            <person name="Priest M."/>
            <person name="Young S.K."/>
            <person name="Wortman J."/>
            <person name="Nusbaum C."/>
            <person name="Birren B."/>
        </authorList>
    </citation>
    <scope>NUCLEOTIDE SEQUENCE [LARGE SCALE GENOMIC DNA]</scope>
    <source>
        <strain evidence="6 7">CBS 102226</strain>
    </source>
</reference>
<dbReference type="Proteomes" id="UP000053411">
    <property type="component" value="Unassembled WGS sequence"/>
</dbReference>
<keyword evidence="7" id="KW-1185">Reference proteome</keyword>
<dbReference type="STRING" id="1442371.A0A0D2KHT5"/>
<dbReference type="Gene3D" id="3.40.50.1580">
    <property type="entry name" value="Nucleoside phosphorylase domain"/>
    <property type="match status" value="1"/>
</dbReference>
<sequence>MRLLQIGQDDELSFADGLFTDIPPYAILSHTWGPGEEVRLEDISDGKGGGKEGYTKIQFCSDRARKDGLEHFWIDTCCIDKTSSAEVSEAINSMFRWYADAQVCYVFLSDVSAHERGNTGNTHIWEPAFRKSRWFTRGWTLPELLAPRQVEFYSRESVLLGHKDTLAQIISEITGIPETALQRKKPLSYFTISERMRWASRRETSREEDRIYCLLGMFDLTMPMLYGEGGSRAFDRLKEEIHRNYGVRVKGIEQYATEEATLLARRKTILDSLSFEQMDLRRSTISSAYSTTCKWLLKHPVYLDWNNPKKIYQHRGFLWVQGVPASGKSTLMKFALAHADNTRSTEDIVISFFFNARGRQLEYSTVGMYRSLIFQLLTKWTELQGLLDDLDDLEDQSKPRVWTTEKLCGLLSTAVARLEHRRLKCFIDALNECDEQQISEMIGFFEKLGKTALDHGTQIYFCFARRHYPTIDIRYGRPLILEQEDGHAEDLDKYIQSHLRAGKGTKSQEVRTQIREKANGVFLWVVLVVPILNDEFKRGRIFAVEKKLREIPAKLSELFKDILTKDCSNMDDLLLCLQWILFAERPLRLEEFYFAMLAGLDPESEYMTWNSEEITIEYMNHFVLNSSKGLAQLTRSKTPTVQFIHESVRDFLLKEKGLTEVWPDLGNGTNLEGESHQRLKGCCLDYISIDLTSHLGNLDSLPKASTAEAARLRESVAGDFPFLEYAVRNVLWHADKAQANGVDQSEFIRTFQLARWVWIDNLFERHEVRRRAPNVSFLDIIAENNLDNLIKIYPYNLFRGLHSVAPTDSGYASTIHDKARFLEDIQVTRQSAIADSLQRSPRLVGGDTESHEQLDLDDGRTDYSDASSLSPAGKETYCSEIVENLISMVPSKSLDDPAVERLLGVLPELLKAFALKLGHGSPTQAHRNVMFFVHKHRSKIVERFKEGYSSITESVPVKSPNVSDEMSLRDRMELWDSHREDVMEHWDSHREDPNYDAVAKETAEAKSEHETPEPDEDPTIAGLSTHWDVVLDSAAYQWLVARLQRELLLDTTTADCMEAIRGDITAAFPRSNTVSRSRSTEAHKMIFQVRWDPVTFIKDQEYEGSPDESLAGAITLTGSPRDAQALTCAQYVRQMWPWVEELTMQFVQDTVRSQPGERHQYHLPDYTQLTAWLEDSEVIVEVFGPACSIVEVGEQLAWLGAALCSSPFDSGIALRTPFISDIRNDDRLSRVFNTLSTTGVICTIDFHMRLEVPVRWPPSCQCWHNLFKNPVLVEGYPTPRRAEHNTGLEIPLNVMAELIGTQSLNIFNGRLFIKGFSAMLVPTKQTGDQLLWHLIFNKDGSRIPYFYETDDHAENLSLAYVETARHIVGWCSEAKYCAGAADAVYTVEKSRLQRPHKGCTFENVVIHQGKIILNGVRPSIGNKDSPIHISRNYYVYKIRWISQKFVVLWDEEDKRGWLVNGASALLHLLRAYLEYTKSSNIKSAFLFKAEDMKEAELQHTAKSAVEILLDEVNMDLKIFKQGTGYIRFCNQVEYYYDILEQLIDYQVQGSLGSRSQARRYLEGWDFRDFVTTRDPVFPRVTELELVGKGWVDFARDIHAITLFGRGFGDIIQPLGVSLCDLWASLPKDKYYLAASILDLKEIMDIHDGDETSIPMRLTGDVLWHNPVKVFKCECDGKVGSEHSDLVQVLLPSTFKFPVPPVFSQAVLEWSASGAVVFGHNVNFKRFWKDVGAPEGGEPASPEDDFEFQFHDSGMGQSLESVGTESEYLAPQHYTVGIVCALHKELLAVRQLFDFRYSESELPLPREDSNHYALGRIGQHNVVTACLPSGEYGTNSAADVVTHMKRSFPNVRFYLLVGIGGGIPSRANDIRLGDVVVSHPMNTSSGVIQYDLGADLEDGKFVRKGLLQRSSRFLMSAVSILKSDPETKGTQLASYIKKIGDRNPQYKYPGSERDKLFEASYVHDSNHATCEQCLATKEIWRIGSRRLNFPEIHYGVVASGNRLIRNAQMRDELGTEHGVLCVEMEAAGVVNAVDCLVIRGICDYADSHKNDVWQNYASASAAAFAKVFLSSVRSSDDAQTLSSRKRSASPMEGPSSRRKPPVNSFSNNFGRLEMRDKGKGKERDE</sequence>
<dbReference type="PANTHER" id="PTHR46082">
    <property type="entry name" value="ATP/GTP-BINDING PROTEIN-RELATED"/>
    <property type="match status" value="1"/>
</dbReference>
<feature type="domain" description="Heterokaryon incompatibility" evidence="4">
    <location>
        <begin position="25"/>
        <end position="115"/>
    </location>
</feature>
<evidence type="ECO:0008006" key="8">
    <source>
        <dbReference type="Google" id="ProtNLM"/>
    </source>
</evidence>
<keyword evidence="1" id="KW-0677">Repeat</keyword>
<evidence type="ECO:0000313" key="7">
    <source>
        <dbReference type="Proteomes" id="UP000053411"/>
    </source>
</evidence>
<dbReference type="GO" id="GO:0009116">
    <property type="term" value="P:nucleoside metabolic process"/>
    <property type="evidence" value="ECO:0007669"/>
    <property type="project" value="InterPro"/>
</dbReference>
<feature type="region of interest" description="Disordered" evidence="2">
    <location>
        <begin position="838"/>
        <end position="871"/>
    </location>
</feature>
<dbReference type="InterPro" id="IPR056884">
    <property type="entry name" value="NPHP3-like_N"/>
</dbReference>
<evidence type="ECO:0000259" key="4">
    <source>
        <dbReference type="Pfam" id="PF06985"/>
    </source>
</evidence>
<dbReference type="VEuPathDB" id="FungiDB:Z520_08011"/>
<dbReference type="SUPFAM" id="SSF53167">
    <property type="entry name" value="Purine and uridine phosphorylases"/>
    <property type="match status" value="1"/>
</dbReference>
<dbReference type="SUPFAM" id="SSF52540">
    <property type="entry name" value="P-loop containing nucleoside triphosphate hydrolases"/>
    <property type="match status" value="1"/>
</dbReference>
<name>A0A0D2KHT5_9EURO</name>
<dbReference type="Pfam" id="PF06985">
    <property type="entry name" value="HET"/>
    <property type="match status" value="1"/>
</dbReference>
<feature type="domain" description="Nephrocystin 3-like N-terminal" evidence="5">
    <location>
        <begin position="292"/>
        <end position="449"/>
    </location>
</feature>